<dbReference type="InParanoid" id="K1PHB9"/>
<dbReference type="InterPro" id="IPR036939">
    <property type="entry name" value="Cu2_ascorb_mOase_N_sf"/>
</dbReference>
<evidence type="ECO:0000313" key="1">
    <source>
        <dbReference type="EMBL" id="EKC18289.1"/>
    </source>
</evidence>
<accession>K1PHB9</accession>
<dbReference type="GO" id="GO:0005507">
    <property type="term" value="F:copper ion binding"/>
    <property type="evidence" value="ECO:0007669"/>
    <property type="project" value="InterPro"/>
</dbReference>
<sequence length="59" mass="6718">MTLVSSEIYTDCVALARMPDKSCRFQRYEPHASKQVAHHMMVYGCGHPGSTENSWYVIP</sequence>
<dbReference type="AlphaFoldDB" id="K1PHB9"/>
<dbReference type="Gene3D" id="2.60.120.310">
    <property type="entry name" value="Copper type II, ascorbate-dependent monooxygenase, N-terminal domain"/>
    <property type="match status" value="1"/>
</dbReference>
<name>K1PHB9_MAGGI</name>
<dbReference type="EMBL" id="JH823254">
    <property type="protein sequence ID" value="EKC18289.1"/>
    <property type="molecule type" value="Genomic_DNA"/>
</dbReference>
<dbReference type="SUPFAM" id="SSF49742">
    <property type="entry name" value="PHM/PNGase F"/>
    <property type="match status" value="1"/>
</dbReference>
<dbReference type="GO" id="GO:0016715">
    <property type="term" value="F:oxidoreductase activity, acting on paired donors, with incorporation or reduction of molecular oxygen, reduced ascorbate as one donor, and incorporation of one atom of oxygen"/>
    <property type="evidence" value="ECO:0007669"/>
    <property type="project" value="InterPro"/>
</dbReference>
<proteinExistence type="predicted"/>
<organism evidence="1">
    <name type="scientific">Magallana gigas</name>
    <name type="common">Pacific oyster</name>
    <name type="synonym">Crassostrea gigas</name>
    <dbReference type="NCBI Taxonomy" id="29159"/>
    <lineage>
        <taxon>Eukaryota</taxon>
        <taxon>Metazoa</taxon>
        <taxon>Spiralia</taxon>
        <taxon>Lophotrochozoa</taxon>
        <taxon>Mollusca</taxon>
        <taxon>Bivalvia</taxon>
        <taxon>Autobranchia</taxon>
        <taxon>Pteriomorphia</taxon>
        <taxon>Ostreida</taxon>
        <taxon>Ostreoidea</taxon>
        <taxon>Ostreidae</taxon>
        <taxon>Magallana</taxon>
    </lineage>
</organism>
<dbReference type="HOGENOM" id="CLU_2963033_0_0_1"/>
<reference evidence="1" key="1">
    <citation type="journal article" date="2012" name="Nature">
        <title>The oyster genome reveals stress adaptation and complexity of shell formation.</title>
        <authorList>
            <person name="Zhang G."/>
            <person name="Fang X."/>
            <person name="Guo X."/>
            <person name="Li L."/>
            <person name="Luo R."/>
            <person name="Xu F."/>
            <person name="Yang P."/>
            <person name="Zhang L."/>
            <person name="Wang X."/>
            <person name="Qi H."/>
            <person name="Xiong Z."/>
            <person name="Que H."/>
            <person name="Xie Y."/>
            <person name="Holland P.W."/>
            <person name="Paps J."/>
            <person name="Zhu Y."/>
            <person name="Wu F."/>
            <person name="Chen Y."/>
            <person name="Wang J."/>
            <person name="Peng C."/>
            <person name="Meng J."/>
            <person name="Yang L."/>
            <person name="Liu J."/>
            <person name="Wen B."/>
            <person name="Zhang N."/>
            <person name="Huang Z."/>
            <person name="Zhu Q."/>
            <person name="Feng Y."/>
            <person name="Mount A."/>
            <person name="Hedgecock D."/>
            <person name="Xu Z."/>
            <person name="Liu Y."/>
            <person name="Domazet-Loso T."/>
            <person name="Du Y."/>
            <person name="Sun X."/>
            <person name="Zhang S."/>
            <person name="Liu B."/>
            <person name="Cheng P."/>
            <person name="Jiang X."/>
            <person name="Li J."/>
            <person name="Fan D."/>
            <person name="Wang W."/>
            <person name="Fu W."/>
            <person name="Wang T."/>
            <person name="Wang B."/>
            <person name="Zhang J."/>
            <person name="Peng Z."/>
            <person name="Li Y."/>
            <person name="Li N."/>
            <person name="Wang J."/>
            <person name="Chen M."/>
            <person name="He Y."/>
            <person name="Tan F."/>
            <person name="Song X."/>
            <person name="Zheng Q."/>
            <person name="Huang R."/>
            <person name="Yang H."/>
            <person name="Du X."/>
            <person name="Chen L."/>
            <person name="Yang M."/>
            <person name="Gaffney P.M."/>
            <person name="Wang S."/>
            <person name="Luo L."/>
            <person name="She Z."/>
            <person name="Ming Y."/>
            <person name="Huang W."/>
            <person name="Zhang S."/>
            <person name="Huang B."/>
            <person name="Zhang Y."/>
            <person name="Qu T."/>
            <person name="Ni P."/>
            <person name="Miao G."/>
            <person name="Wang J."/>
            <person name="Wang Q."/>
            <person name="Steinberg C.E."/>
            <person name="Wang H."/>
            <person name="Li N."/>
            <person name="Qian L."/>
            <person name="Zhang G."/>
            <person name="Li Y."/>
            <person name="Yang H."/>
            <person name="Liu X."/>
            <person name="Wang J."/>
            <person name="Yin Y."/>
            <person name="Wang J."/>
        </authorList>
    </citation>
    <scope>NUCLEOTIDE SEQUENCE [LARGE SCALE GENOMIC DNA]</scope>
    <source>
        <strain evidence="1">05x7-T-G4-1.051#20</strain>
    </source>
</reference>
<gene>
    <name evidence="1" type="ORF">CGI_10013888</name>
</gene>
<protein>
    <submittedName>
        <fullName evidence="1">Uncharacterized protein</fullName>
    </submittedName>
</protein>
<dbReference type="InterPro" id="IPR008977">
    <property type="entry name" value="PHM/PNGase_F_dom_sf"/>
</dbReference>